<protein>
    <submittedName>
        <fullName evidence="2">Uncharacterized protein</fullName>
    </submittedName>
</protein>
<keyword evidence="1" id="KW-1133">Transmembrane helix</keyword>
<proteinExistence type="predicted"/>
<feature type="transmembrane region" description="Helical" evidence="1">
    <location>
        <begin position="97"/>
        <end position="115"/>
    </location>
</feature>
<keyword evidence="1" id="KW-0812">Transmembrane</keyword>
<reference evidence="2 3" key="1">
    <citation type="submission" date="2016-10" db="EMBL/GenBank/DDBJ databases">
        <authorList>
            <person name="de Groot N.N."/>
        </authorList>
    </citation>
    <scope>NUCLEOTIDE SEQUENCE [LARGE SCALE GENOMIC DNA]</scope>
    <source>
        <strain evidence="2 3">CGMCC 1.6291</strain>
    </source>
</reference>
<accession>A0A1H8V384</accession>
<keyword evidence="1" id="KW-0472">Membrane</keyword>
<sequence length="116" mass="12512">MAYVQAFGTVIGGYFRQLGVLRAALIVGSVIVMVMAPAGDAQTVYEGMGFVETVVMPTLAPLFLVGLLLDALMSRVWMSDNTPDEVARLRLIIRSELLVSLVLVIAYAPFFMSLAA</sequence>
<dbReference type="AlphaFoldDB" id="A0A1H8V384"/>
<feature type="transmembrane region" description="Helical" evidence="1">
    <location>
        <begin position="59"/>
        <end position="77"/>
    </location>
</feature>
<dbReference type="Proteomes" id="UP000199657">
    <property type="component" value="Unassembled WGS sequence"/>
</dbReference>
<evidence type="ECO:0000256" key="1">
    <source>
        <dbReference type="SAM" id="Phobius"/>
    </source>
</evidence>
<evidence type="ECO:0000313" key="3">
    <source>
        <dbReference type="Proteomes" id="UP000199657"/>
    </source>
</evidence>
<dbReference type="RefSeq" id="WP_091645572.1">
    <property type="nucleotide sequence ID" value="NZ_FOEG01000009.1"/>
</dbReference>
<dbReference type="STRING" id="406100.SAMN04488052_10992"/>
<feature type="transmembrane region" description="Helical" evidence="1">
    <location>
        <begin position="20"/>
        <end position="39"/>
    </location>
</feature>
<evidence type="ECO:0000313" key="2">
    <source>
        <dbReference type="EMBL" id="SEP09693.1"/>
    </source>
</evidence>
<gene>
    <name evidence="2" type="ORF">SAMN04488052_10992</name>
</gene>
<keyword evidence="3" id="KW-1185">Reference proteome</keyword>
<dbReference type="EMBL" id="FOEG01000009">
    <property type="protein sequence ID" value="SEP09693.1"/>
    <property type="molecule type" value="Genomic_DNA"/>
</dbReference>
<organism evidence="2 3">
    <name type="scientific">Aquisalimonas asiatica</name>
    <dbReference type="NCBI Taxonomy" id="406100"/>
    <lineage>
        <taxon>Bacteria</taxon>
        <taxon>Pseudomonadati</taxon>
        <taxon>Pseudomonadota</taxon>
        <taxon>Gammaproteobacteria</taxon>
        <taxon>Chromatiales</taxon>
        <taxon>Ectothiorhodospiraceae</taxon>
        <taxon>Aquisalimonas</taxon>
    </lineage>
</organism>
<name>A0A1H8V384_9GAMM</name>